<evidence type="ECO:0000313" key="2">
    <source>
        <dbReference type="EMBL" id="MBO0934836.1"/>
    </source>
</evidence>
<evidence type="ECO:0000259" key="1">
    <source>
        <dbReference type="PROSITE" id="PS50125"/>
    </source>
</evidence>
<keyword evidence="3" id="KW-1185">Reference proteome</keyword>
<dbReference type="AlphaFoldDB" id="A0A939GDR4"/>
<reference evidence="2 3" key="1">
    <citation type="submission" date="2021-03" db="EMBL/GenBank/DDBJ databases">
        <title>Fibrella sp. HMF5036 genome sequencing and assembly.</title>
        <authorList>
            <person name="Kang H."/>
            <person name="Kim H."/>
            <person name="Bae S."/>
            <person name="Joh K."/>
        </authorList>
    </citation>
    <scope>NUCLEOTIDE SEQUENCE [LARGE SCALE GENOMIC DNA]</scope>
    <source>
        <strain evidence="2 3">HMF5036</strain>
    </source>
</reference>
<gene>
    <name evidence="2" type="ORF">J2I48_27745</name>
</gene>
<dbReference type="Proteomes" id="UP000664795">
    <property type="component" value="Unassembled WGS sequence"/>
</dbReference>
<dbReference type="SUPFAM" id="SSF55073">
    <property type="entry name" value="Nucleotide cyclase"/>
    <property type="match status" value="1"/>
</dbReference>
<dbReference type="GO" id="GO:0035556">
    <property type="term" value="P:intracellular signal transduction"/>
    <property type="evidence" value="ECO:0007669"/>
    <property type="project" value="InterPro"/>
</dbReference>
<dbReference type="RefSeq" id="WP_207338800.1">
    <property type="nucleotide sequence ID" value="NZ_JAFMYU010000039.1"/>
</dbReference>
<dbReference type="InterPro" id="IPR001054">
    <property type="entry name" value="A/G_cyclase"/>
</dbReference>
<dbReference type="GO" id="GO:0004016">
    <property type="term" value="F:adenylate cyclase activity"/>
    <property type="evidence" value="ECO:0007669"/>
    <property type="project" value="UniProtKB-ARBA"/>
</dbReference>
<protein>
    <recommendedName>
        <fullName evidence="1">Guanylate cyclase domain-containing protein</fullName>
    </recommendedName>
</protein>
<name>A0A939GDR4_9BACT</name>
<evidence type="ECO:0000313" key="3">
    <source>
        <dbReference type="Proteomes" id="UP000664795"/>
    </source>
</evidence>
<comment type="caution">
    <text evidence="2">The sequence shown here is derived from an EMBL/GenBank/DDBJ whole genome shotgun (WGS) entry which is preliminary data.</text>
</comment>
<dbReference type="EMBL" id="JAFMYU010000039">
    <property type="protein sequence ID" value="MBO0934836.1"/>
    <property type="molecule type" value="Genomic_DNA"/>
</dbReference>
<dbReference type="InterPro" id="IPR029787">
    <property type="entry name" value="Nucleotide_cyclase"/>
</dbReference>
<dbReference type="PROSITE" id="PS50125">
    <property type="entry name" value="GUANYLATE_CYCLASE_2"/>
    <property type="match status" value="1"/>
</dbReference>
<proteinExistence type="predicted"/>
<dbReference type="Gene3D" id="3.30.70.1230">
    <property type="entry name" value="Nucleotide cyclase"/>
    <property type="match status" value="1"/>
</dbReference>
<organism evidence="2 3">
    <name type="scientific">Fibrella aquatilis</name>
    <dbReference type="NCBI Taxonomy" id="2817059"/>
    <lineage>
        <taxon>Bacteria</taxon>
        <taxon>Pseudomonadati</taxon>
        <taxon>Bacteroidota</taxon>
        <taxon>Cytophagia</taxon>
        <taxon>Cytophagales</taxon>
        <taxon>Spirosomataceae</taxon>
        <taxon>Fibrella</taxon>
    </lineage>
</organism>
<feature type="domain" description="Guanylate cyclase" evidence="1">
    <location>
        <begin position="52"/>
        <end position="196"/>
    </location>
</feature>
<sequence>MGIFTIENEDRLTKVIEGTGASLIKGSKYASFDTKVLGLGNLSQESKPMNAIAAIFDLEGFTNFCQQVDPHLAVPEYLSLFLDWLFEEIREGIKHSEIEGDIVTYADLPLLSKFLGDGVLFLWNTDNMRPVALSNIIFQLKYICIAYFEEFLPSIKNDITTPPLRLRCGVARGIVYSVGNGQDFVGPCINMASRLQKIESLSFCFARRGID</sequence>
<accession>A0A939GDR4</accession>
<dbReference type="GO" id="GO:0009190">
    <property type="term" value="P:cyclic nucleotide biosynthetic process"/>
    <property type="evidence" value="ECO:0007669"/>
    <property type="project" value="InterPro"/>
</dbReference>